<feature type="domain" description="Transglutaminase-like" evidence="1">
    <location>
        <begin position="184"/>
        <end position="255"/>
    </location>
</feature>
<gene>
    <name evidence="2" type="ORF">RISK_003205</name>
</gene>
<dbReference type="SUPFAM" id="SSF54001">
    <property type="entry name" value="Cysteine proteinases"/>
    <property type="match status" value="1"/>
</dbReference>
<evidence type="ECO:0000313" key="3">
    <source>
        <dbReference type="Proteomes" id="UP000036367"/>
    </source>
</evidence>
<dbReference type="STRING" id="595434.RISK_003205"/>
<dbReference type="InterPro" id="IPR038765">
    <property type="entry name" value="Papain-like_cys_pep_sf"/>
</dbReference>
<dbReference type="Pfam" id="PF08379">
    <property type="entry name" value="Bact_transglu_N"/>
    <property type="match status" value="1"/>
</dbReference>
<dbReference type="InterPro" id="IPR002931">
    <property type="entry name" value="Transglutaminase-like"/>
</dbReference>
<dbReference type="SMART" id="SM00460">
    <property type="entry name" value="TGc"/>
    <property type="match status" value="1"/>
</dbReference>
<dbReference type="PANTHER" id="PTHR33490:SF7">
    <property type="entry name" value="BLR2979 PROTEIN"/>
    <property type="match status" value="1"/>
</dbReference>
<evidence type="ECO:0000313" key="2">
    <source>
        <dbReference type="EMBL" id="KLU04937.1"/>
    </source>
</evidence>
<reference evidence="2" key="1">
    <citation type="submission" date="2015-05" db="EMBL/GenBank/DDBJ databases">
        <title>Permanent draft genome of Rhodopirellula islandicus K833.</title>
        <authorList>
            <person name="Kizina J."/>
            <person name="Richter M."/>
            <person name="Glockner F.O."/>
            <person name="Harder J."/>
        </authorList>
    </citation>
    <scope>NUCLEOTIDE SEQUENCE [LARGE SCALE GENOMIC DNA]</scope>
    <source>
        <strain evidence="2">K833</strain>
    </source>
</reference>
<dbReference type="AlphaFoldDB" id="A0A0J1BEC9"/>
<sequence>MNPMPRSVTYDIVHETKYKYSEPVAVCLNQLRMRPQTRPPSVVCNQCSVTIEPMPAKIDMHPDYFGNVVDSFAIESPHESLVVKVNSQVQVTAINPFESQNIPTVAQLTNAVRTGQTQSDLLAKEYVFASVRVPLAEHFAEYAKAVMNEDASVLDAVLNLTKHIHQDFRYDSTATDVATTTEAAFELKAGVCQDFSHVQIACLRSLGLPARYVSGYLRTLPPPGKPRLIGNDESHAWISVYAGETLGWIDFDPTNACQIGVDHIPVCVGRDYDDISPMRGIVLGGGETTLSVKVDVAPVELPAVIIPPA</sequence>
<protein>
    <submittedName>
        <fullName evidence="2">Transglutaminase domain-containing protein</fullName>
    </submittedName>
</protein>
<dbReference type="InterPro" id="IPR013589">
    <property type="entry name" value="Bac_transglu_N"/>
</dbReference>
<dbReference type="Gene3D" id="3.10.620.30">
    <property type="match status" value="1"/>
</dbReference>
<organism evidence="2 3">
    <name type="scientific">Rhodopirellula islandica</name>
    <dbReference type="NCBI Taxonomy" id="595434"/>
    <lineage>
        <taxon>Bacteria</taxon>
        <taxon>Pseudomonadati</taxon>
        <taxon>Planctomycetota</taxon>
        <taxon>Planctomycetia</taxon>
        <taxon>Pirellulales</taxon>
        <taxon>Pirellulaceae</taxon>
        <taxon>Rhodopirellula</taxon>
    </lineage>
</organism>
<name>A0A0J1BEC9_RHOIS</name>
<dbReference type="PANTHER" id="PTHR33490">
    <property type="entry name" value="BLR5614 PROTEIN-RELATED"/>
    <property type="match status" value="1"/>
</dbReference>
<dbReference type="Pfam" id="PF01841">
    <property type="entry name" value="Transglut_core"/>
    <property type="match status" value="1"/>
</dbReference>
<dbReference type="PATRIC" id="fig|595434.4.peg.3058"/>
<dbReference type="Proteomes" id="UP000036367">
    <property type="component" value="Unassembled WGS sequence"/>
</dbReference>
<evidence type="ECO:0000259" key="1">
    <source>
        <dbReference type="SMART" id="SM00460"/>
    </source>
</evidence>
<keyword evidence="3" id="KW-1185">Reference proteome</keyword>
<dbReference type="EMBL" id="LECT01000025">
    <property type="protein sequence ID" value="KLU04937.1"/>
    <property type="molecule type" value="Genomic_DNA"/>
</dbReference>
<comment type="caution">
    <text evidence="2">The sequence shown here is derived from an EMBL/GenBank/DDBJ whole genome shotgun (WGS) entry which is preliminary data.</text>
</comment>
<accession>A0A0J1BEC9</accession>
<proteinExistence type="predicted"/>